<organism evidence="2 3">
    <name type="scientific">Populus alba x Populus x berolinensis</name>
    <dbReference type="NCBI Taxonomy" id="444605"/>
    <lineage>
        <taxon>Eukaryota</taxon>
        <taxon>Viridiplantae</taxon>
        <taxon>Streptophyta</taxon>
        <taxon>Embryophyta</taxon>
        <taxon>Tracheophyta</taxon>
        <taxon>Spermatophyta</taxon>
        <taxon>Magnoliopsida</taxon>
        <taxon>eudicotyledons</taxon>
        <taxon>Gunneridae</taxon>
        <taxon>Pentapetalae</taxon>
        <taxon>rosids</taxon>
        <taxon>fabids</taxon>
        <taxon>Malpighiales</taxon>
        <taxon>Salicaceae</taxon>
        <taxon>Saliceae</taxon>
        <taxon>Populus</taxon>
    </lineage>
</organism>
<protein>
    <submittedName>
        <fullName evidence="2">Uncharacterized protein</fullName>
    </submittedName>
</protein>
<reference evidence="2" key="1">
    <citation type="journal article" date="2023" name="Mol. Ecol. Resour.">
        <title>Chromosome-level genome assembly of a triploid poplar Populus alba 'Berolinensis'.</title>
        <authorList>
            <person name="Chen S."/>
            <person name="Yu Y."/>
            <person name="Wang X."/>
            <person name="Wang S."/>
            <person name="Zhang T."/>
            <person name="Zhou Y."/>
            <person name="He R."/>
            <person name="Meng N."/>
            <person name="Wang Y."/>
            <person name="Liu W."/>
            <person name="Liu Z."/>
            <person name="Liu J."/>
            <person name="Guo Q."/>
            <person name="Huang H."/>
            <person name="Sederoff R.R."/>
            <person name="Wang G."/>
            <person name="Qu G."/>
            <person name="Chen S."/>
        </authorList>
    </citation>
    <scope>NUCLEOTIDE SEQUENCE</scope>
    <source>
        <strain evidence="2">SC-2020</strain>
    </source>
</reference>
<evidence type="ECO:0000256" key="1">
    <source>
        <dbReference type="SAM" id="MobiDB-lite"/>
    </source>
</evidence>
<feature type="region of interest" description="Disordered" evidence="1">
    <location>
        <begin position="1"/>
        <end position="27"/>
    </location>
</feature>
<comment type="caution">
    <text evidence="2">The sequence shown here is derived from an EMBL/GenBank/DDBJ whole genome shotgun (WGS) entry which is preliminary data.</text>
</comment>
<feature type="compositionally biased region" description="Basic residues" evidence="1">
    <location>
        <begin position="1"/>
        <end position="14"/>
    </location>
</feature>
<evidence type="ECO:0000313" key="3">
    <source>
        <dbReference type="Proteomes" id="UP001164929"/>
    </source>
</evidence>
<evidence type="ECO:0000313" key="2">
    <source>
        <dbReference type="EMBL" id="KAJ6952064.1"/>
    </source>
</evidence>
<name>A0AAD6L823_9ROSI</name>
<accession>A0AAD6L823</accession>
<proteinExistence type="predicted"/>
<keyword evidence="3" id="KW-1185">Reference proteome</keyword>
<gene>
    <name evidence="2" type="ORF">NC653_041274</name>
</gene>
<sequence>MAFHQRGGRGRSYRRSNPSRTNRGKAVPRNLWDKRVCTYSWVRLSSTRVDTERTRYNTMVI</sequence>
<dbReference type="AlphaFoldDB" id="A0AAD6L823"/>
<dbReference type="Proteomes" id="UP001164929">
    <property type="component" value="Chromosome 19"/>
</dbReference>
<dbReference type="EMBL" id="JAQIZT010000019">
    <property type="protein sequence ID" value="KAJ6952064.1"/>
    <property type="molecule type" value="Genomic_DNA"/>
</dbReference>